<accession>A0A8S5RFW3</accession>
<reference evidence="1" key="1">
    <citation type="journal article" date="2021" name="Proc. Natl. Acad. Sci. U.S.A.">
        <title>A Catalog of Tens of Thousands of Viruses from Human Metagenomes Reveals Hidden Associations with Chronic Diseases.</title>
        <authorList>
            <person name="Tisza M.J."/>
            <person name="Buck C.B."/>
        </authorList>
    </citation>
    <scope>NUCLEOTIDE SEQUENCE</scope>
    <source>
        <strain evidence="1">CtqEG8</strain>
    </source>
</reference>
<sequence>MEFKPLTAKELEFLGYGSHTTISKYVAMGMPRHGVRGRYWFIEEEVRNWILCRGEPIYIACPCCGKMIKVPKEVILNAKHSEDGENA</sequence>
<protein>
    <submittedName>
        <fullName evidence="1">Redirecting phage packaging protein C packaging protein, DNA Binding</fullName>
    </submittedName>
</protein>
<organism evidence="1">
    <name type="scientific">virus sp. ctqEG8</name>
    <dbReference type="NCBI Taxonomy" id="2827998"/>
    <lineage>
        <taxon>Viruses</taxon>
    </lineage>
</organism>
<name>A0A8S5RFW3_9VIRU</name>
<dbReference type="EMBL" id="BK059100">
    <property type="protein sequence ID" value="DAE29876.1"/>
    <property type="molecule type" value="Genomic_DNA"/>
</dbReference>
<proteinExistence type="predicted"/>
<evidence type="ECO:0000313" key="1">
    <source>
        <dbReference type="EMBL" id="DAE29876.1"/>
    </source>
</evidence>